<dbReference type="SUPFAM" id="SSF161098">
    <property type="entry name" value="MetI-like"/>
    <property type="match status" value="1"/>
</dbReference>
<dbReference type="GO" id="GO:0042918">
    <property type="term" value="P:alkanesulfonate transmembrane transport"/>
    <property type="evidence" value="ECO:0007669"/>
    <property type="project" value="UniProtKB-ARBA"/>
</dbReference>
<evidence type="ECO:0000256" key="1">
    <source>
        <dbReference type="ARBA" id="ARBA00004651"/>
    </source>
</evidence>
<feature type="transmembrane region" description="Helical" evidence="7">
    <location>
        <begin position="48"/>
        <end position="66"/>
    </location>
</feature>
<evidence type="ECO:0000256" key="2">
    <source>
        <dbReference type="ARBA" id="ARBA00022448"/>
    </source>
</evidence>
<accession>A0A1H1GMQ1</accession>
<feature type="transmembrane region" description="Helical" evidence="7">
    <location>
        <begin position="140"/>
        <end position="160"/>
    </location>
</feature>
<feature type="domain" description="ABC transmembrane type-1" evidence="9">
    <location>
        <begin position="96"/>
        <end position="280"/>
    </location>
</feature>
<evidence type="ECO:0000256" key="5">
    <source>
        <dbReference type="ARBA" id="ARBA00022989"/>
    </source>
</evidence>
<evidence type="ECO:0000256" key="8">
    <source>
        <dbReference type="SAM" id="MobiDB-lite"/>
    </source>
</evidence>
<evidence type="ECO:0000313" key="10">
    <source>
        <dbReference type="EMBL" id="SDR14156.1"/>
    </source>
</evidence>
<dbReference type="RefSeq" id="WP_068529360.1">
    <property type="nucleotide sequence ID" value="NZ_AP025457.1"/>
</dbReference>
<dbReference type="InterPro" id="IPR000515">
    <property type="entry name" value="MetI-like"/>
</dbReference>
<dbReference type="EMBL" id="FNLF01000002">
    <property type="protein sequence ID" value="SDR14156.1"/>
    <property type="molecule type" value="Genomic_DNA"/>
</dbReference>
<evidence type="ECO:0000256" key="7">
    <source>
        <dbReference type="RuleBase" id="RU363032"/>
    </source>
</evidence>
<evidence type="ECO:0000313" key="11">
    <source>
        <dbReference type="Proteomes" id="UP000183053"/>
    </source>
</evidence>
<dbReference type="OrthoDB" id="9796361at2"/>
<keyword evidence="11" id="KW-1185">Reference proteome</keyword>
<gene>
    <name evidence="10" type="ORF">SAMN04489765_3422</name>
</gene>
<comment type="subcellular location">
    <subcellularLocation>
        <location evidence="1 7">Cell membrane</location>
        <topology evidence="1 7">Multi-pass membrane protein</topology>
    </subcellularLocation>
</comment>
<dbReference type="PANTHER" id="PTHR30151:SF38">
    <property type="entry name" value="ALIPHATIC SULFONATES TRANSPORT PERMEASE PROTEIN SSUC-RELATED"/>
    <property type="match status" value="1"/>
</dbReference>
<feature type="transmembrane region" description="Helical" evidence="7">
    <location>
        <begin position="166"/>
        <end position="185"/>
    </location>
</feature>
<dbReference type="CDD" id="cd06261">
    <property type="entry name" value="TM_PBP2"/>
    <property type="match status" value="1"/>
</dbReference>
<feature type="transmembrane region" description="Helical" evidence="7">
    <location>
        <begin position="107"/>
        <end position="128"/>
    </location>
</feature>
<keyword evidence="5 7" id="KW-1133">Transmembrane helix</keyword>
<evidence type="ECO:0000256" key="3">
    <source>
        <dbReference type="ARBA" id="ARBA00022475"/>
    </source>
</evidence>
<feature type="transmembrane region" description="Helical" evidence="7">
    <location>
        <begin position="206"/>
        <end position="235"/>
    </location>
</feature>
<keyword evidence="4 7" id="KW-0812">Transmembrane</keyword>
<feature type="transmembrane region" description="Helical" evidence="7">
    <location>
        <begin position="255"/>
        <end position="280"/>
    </location>
</feature>
<dbReference type="PROSITE" id="PS50928">
    <property type="entry name" value="ABC_TM1"/>
    <property type="match status" value="1"/>
</dbReference>
<keyword evidence="2 7" id="KW-0813">Transport</keyword>
<evidence type="ECO:0000259" key="9">
    <source>
        <dbReference type="PROSITE" id="PS50928"/>
    </source>
</evidence>
<dbReference type="InterPro" id="IPR035906">
    <property type="entry name" value="MetI-like_sf"/>
</dbReference>
<dbReference type="AlphaFoldDB" id="A0A1H1GMQ1"/>
<keyword evidence="6 7" id="KW-0472">Membrane</keyword>
<dbReference type="FunFam" id="1.10.3720.10:FF:000003">
    <property type="entry name" value="Aliphatic sulfonate ABC transporter permease"/>
    <property type="match status" value="1"/>
</dbReference>
<keyword evidence="3" id="KW-1003">Cell membrane</keyword>
<proteinExistence type="inferred from homology"/>
<dbReference type="Pfam" id="PF00528">
    <property type="entry name" value="BPD_transp_1"/>
    <property type="match status" value="1"/>
</dbReference>
<dbReference type="Gene3D" id="1.10.3720.10">
    <property type="entry name" value="MetI-like"/>
    <property type="match status" value="1"/>
</dbReference>
<reference evidence="11" key="1">
    <citation type="submission" date="2016-10" db="EMBL/GenBank/DDBJ databases">
        <authorList>
            <person name="Varghese N."/>
            <person name="Submissions S."/>
        </authorList>
    </citation>
    <scope>NUCLEOTIDE SEQUENCE [LARGE SCALE GENOMIC DNA]</scope>
    <source>
        <strain evidence="11">DSM 44142</strain>
    </source>
</reference>
<protein>
    <submittedName>
        <fullName evidence="10">Sulfonate transport system permease protein</fullName>
    </submittedName>
</protein>
<evidence type="ECO:0000256" key="4">
    <source>
        <dbReference type="ARBA" id="ARBA00022692"/>
    </source>
</evidence>
<evidence type="ECO:0000256" key="6">
    <source>
        <dbReference type="ARBA" id="ARBA00023136"/>
    </source>
</evidence>
<organism evidence="10 11">
    <name type="scientific">Tsukamurella pulmonis</name>
    <dbReference type="NCBI Taxonomy" id="47312"/>
    <lineage>
        <taxon>Bacteria</taxon>
        <taxon>Bacillati</taxon>
        <taxon>Actinomycetota</taxon>
        <taxon>Actinomycetes</taxon>
        <taxon>Mycobacteriales</taxon>
        <taxon>Tsukamurellaceae</taxon>
        <taxon>Tsukamurella</taxon>
    </lineage>
</organism>
<name>A0A1H1GMQ1_9ACTN</name>
<sequence length="296" mass="31203">MTSPPLGRLGSGLAADVPPEQRPGAFDPDHELLPRASTRRALVDSRPIGAWILAGPALVVALWAAGSATGTIPDTVLSAPWTVAHTAWNLALDGSLWSNVWASAQRAIVGGVLGVSLAVVLALFSGLTRPGEALIDGTVTIYRAIPALALLPLFIVWFGIGEEMKIVLITLAVATPVYLNTHAGLRGIDRKYVELAETVGLSRAKFVRHIAIPGALPGFFTGLRLGATVAWLALVVVEQVGASDGIGYLMYKARLYGLTDVIVVGLAVYALLGFSTDLLVRFSARKALSWQSTLAH</sequence>
<dbReference type="GO" id="GO:0005886">
    <property type="term" value="C:plasma membrane"/>
    <property type="evidence" value="ECO:0007669"/>
    <property type="project" value="UniProtKB-SubCell"/>
</dbReference>
<comment type="similarity">
    <text evidence="7">Belongs to the binding-protein-dependent transport system permease family.</text>
</comment>
<dbReference type="STRING" id="47312.SAMN04489765_3422"/>
<feature type="region of interest" description="Disordered" evidence="8">
    <location>
        <begin position="1"/>
        <end position="30"/>
    </location>
</feature>
<dbReference type="Proteomes" id="UP000183053">
    <property type="component" value="Unassembled WGS sequence"/>
</dbReference>
<dbReference type="PANTHER" id="PTHR30151">
    <property type="entry name" value="ALKANE SULFONATE ABC TRANSPORTER-RELATED, MEMBRANE SUBUNIT"/>
    <property type="match status" value="1"/>
</dbReference>